<feature type="compositionally biased region" description="Basic and acidic residues" evidence="1">
    <location>
        <begin position="30"/>
        <end position="39"/>
    </location>
</feature>
<dbReference type="GeneID" id="31359723"/>
<evidence type="ECO:0000259" key="2">
    <source>
        <dbReference type="Pfam" id="PF01612"/>
    </source>
</evidence>
<organism evidence="3 4">
    <name type="scientific">Heterostelium pallidum (strain ATCC 26659 / Pp 5 / PN500)</name>
    <name type="common">Cellular slime mold</name>
    <name type="synonym">Polysphondylium pallidum</name>
    <dbReference type="NCBI Taxonomy" id="670386"/>
    <lineage>
        <taxon>Eukaryota</taxon>
        <taxon>Amoebozoa</taxon>
        <taxon>Evosea</taxon>
        <taxon>Eumycetozoa</taxon>
        <taxon>Dictyostelia</taxon>
        <taxon>Acytosteliales</taxon>
        <taxon>Acytosteliaceae</taxon>
        <taxon>Heterostelium</taxon>
    </lineage>
</organism>
<dbReference type="EMBL" id="ADBJ01000018">
    <property type="protein sequence ID" value="EFA82548.1"/>
    <property type="molecule type" value="Genomic_DNA"/>
</dbReference>
<feature type="domain" description="3'-5' exonuclease" evidence="2">
    <location>
        <begin position="184"/>
        <end position="333"/>
    </location>
</feature>
<dbReference type="Gene3D" id="3.30.420.10">
    <property type="entry name" value="Ribonuclease H-like superfamily/Ribonuclease H"/>
    <property type="match status" value="1"/>
</dbReference>
<evidence type="ECO:0000256" key="1">
    <source>
        <dbReference type="SAM" id="MobiDB-lite"/>
    </source>
</evidence>
<dbReference type="InterPro" id="IPR036397">
    <property type="entry name" value="RNaseH_sf"/>
</dbReference>
<feature type="region of interest" description="Disordered" evidence="1">
    <location>
        <begin position="351"/>
        <end position="429"/>
    </location>
</feature>
<dbReference type="OMA" id="YEKANNH"/>
<dbReference type="InterPro" id="IPR012337">
    <property type="entry name" value="RNaseH-like_sf"/>
</dbReference>
<sequence length="447" mass="51110">MSSNKEKRKIESETDDKSSDNNNVKKKKKSDSDGKLDRKKEKKEKKEKKVKKEKKDKKDNNRKDKNDDDDSKDQKETVRNGNEERQEVIAVDSINNNDNNNNNNLDIVNLIEKKPWLNLIKDFKKIIWSNDEDVPNIVVIRCVEECCKFISILSSIYCQEQGINPDDVKKSVIAFGKKNKQLLEQVPSKCVIGFDIEGSDMPYCVQLSTLSVSGVIYIKEIGTLPEPLVTLLESTAISKAGVGVTSDFDSLIKFHPSLKPKGALDVSCVAGFNGITKNYLSLNILATDLLGTKKYKKLAAPLEQRIQNDEFCKYAAIDAWLGIKIAHVLYQHLKNELAFYEWSHSQLTGNYRIPKQSDSKDKQPGTTGNIYDKNNTPTRIPKFENTKDYKKDYDSSKPKGQRFTNNIFYAEPTPKTQEDQRKKESAENHFYLQKLQHIKEGQKRPFI</sequence>
<dbReference type="Proteomes" id="UP000001396">
    <property type="component" value="Unassembled WGS sequence"/>
</dbReference>
<dbReference type="RefSeq" id="XP_020434665.1">
    <property type="nucleotide sequence ID" value="XM_020575145.1"/>
</dbReference>
<evidence type="ECO:0000313" key="4">
    <source>
        <dbReference type="Proteomes" id="UP000001396"/>
    </source>
</evidence>
<dbReference type="FunCoup" id="D3B705">
    <property type="interactions" value="805"/>
</dbReference>
<dbReference type="GO" id="GO:0008408">
    <property type="term" value="F:3'-5' exonuclease activity"/>
    <property type="evidence" value="ECO:0007669"/>
    <property type="project" value="InterPro"/>
</dbReference>
<comment type="caution">
    <text evidence="3">The sequence shown here is derived from an EMBL/GenBank/DDBJ whole genome shotgun (WGS) entry which is preliminary data.</text>
</comment>
<feature type="compositionally biased region" description="Basic and acidic residues" evidence="1">
    <location>
        <begin position="56"/>
        <end position="87"/>
    </location>
</feature>
<dbReference type="GO" id="GO:0006139">
    <property type="term" value="P:nucleobase-containing compound metabolic process"/>
    <property type="evidence" value="ECO:0007669"/>
    <property type="project" value="InterPro"/>
</dbReference>
<keyword evidence="3" id="KW-0269">Exonuclease</keyword>
<reference evidence="3 4" key="1">
    <citation type="journal article" date="2011" name="Genome Res.">
        <title>Phylogeny-wide analysis of social amoeba genomes highlights ancient origins for complex intercellular communication.</title>
        <authorList>
            <person name="Heidel A.J."/>
            <person name="Lawal H.M."/>
            <person name="Felder M."/>
            <person name="Schilde C."/>
            <person name="Helps N.R."/>
            <person name="Tunggal B."/>
            <person name="Rivero F."/>
            <person name="John U."/>
            <person name="Schleicher M."/>
            <person name="Eichinger L."/>
            <person name="Platzer M."/>
            <person name="Noegel A.A."/>
            <person name="Schaap P."/>
            <person name="Gloeckner G."/>
        </authorList>
    </citation>
    <scope>NUCLEOTIDE SEQUENCE [LARGE SCALE GENOMIC DNA]</scope>
    <source>
        <strain evidence="4">ATCC 26659 / Pp 5 / PN500</strain>
    </source>
</reference>
<proteinExistence type="predicted"/>
<feature type="compositionally biased region" description="Basic and acidic residues" evidence="1">
    <location>
        <begin position="381"/>
        <end position="397"/>
    </location>
</feature>
<feature type="compositionally biased region" description="Basic and acidic residues" evidence="1">
    <location>
        <begin position="1"/>
        <end position="19"/>
    </location>
</feature>
<dbReference type="AlphaFoldDB" id="D3B705"/>
<name>D3B705_HETP5</name>
<accession>D3B705</accession>
<keyword evidence="3" id="KW-0540">Nuclease</keyword>
<dbReference type="GO" id="GO:0003676">
    <property type="term" value="F:nucleic acid binding"/>
    <property type="evidence" value="ECO:0007669"/>
    <property type="project" value="InterPro"/>
</dbReference>
<feature type="compositionally biased region" description="Basic and acidic residues" evidence="1">
    <location>
        <begin position="416"/>
        <end position="427"/>
    </location>
</feature>
<feature type="compositionally biased region" description="Polar residues" evidence="1">
    <location>
        <begin position="364"/>
        <end position="378"/>
    </location>
</feature>
<gene>
    <name evidence="3" type="ORF">PPL_04236</name>
</gene>
<dbReference type="InParanoid" id="D3B705"/>
<protein>
    <submittedName>
        <fullName evidence="3">5'-3' exonuclease domain-containing protein</fullName>
    </submittedName>
</protein>
<dbReference type="Pfam" id="PF01612">
    <property type="entry name" value="DNA_pol_A_exo1"/>
    <property type="match status" value="1"/>
</dbReference>
<keyword evidence="4" id="KW-1185">Reference proteome</keyword>
<dbReference type="InterPro" id="IPR002562">
    <property type="entry name" value="3'-5'_exonuclease_dom"/>
</dbReference>
<keyword evidence="3" id="KW-0378">Hydrolase</keyword>
<feature type="region of interest" description="Disordered" evidence="1">
    <location>
        <begin position="1"/>
        <end position="101"/>
    </location>
</feature>
<feature type="compositionally biased region" description="Basic residues" evidence="1">
    <location>
        <begin position="40"/>
        <end position="55"/>
    </location>
</feature>
<evidence type="ECO:0000313" key="3">
    <source>
        <dbReference type="EMBL" id="EFA82548.1"/>
    </source>
</evidence>
<dbReference type="SUPFAM" id="SSF53098">
    <property type="entry name" value="Ribonuclease H-like"/>
    <property type="match status" value="1"/>
</dbReference>